<feature type="transmembrane region" description="Helical" evidence="7">
    <location>
        <begin position="239"/>
        <end position="262"/>
    </location>
</feature>
<evidence type="ECO:0000313" key="14">
    <source>
        <dbReference type="EMBL" id="JAG19946.1"/>
    </source>
</evidence>
<comment type="subcellular location">
    <subcellularLocation>
        <location evidence="1">Membrane</location>
        <topology evidence="1">Multi-pass membrane protein</topology>
    </subcellularLocation>
</comment>
<dbReference type="EMBL" id="GBHO01033733">
    <property type="protein sequence ID" value="JAG09871.1"/>
    <property type="molecule type" value="Transcribed_RNA"/>
</dbReference>
<keyword evidence="3 7" id="KW-0812">Transmembrane</keyword>
<accession>A0A0A9WR21</accession>
<evidence type="ECO:0000256" key="7">
    <source>
        <dbReference type="SAM" id="Phobius"/>
    </source>
</evidence>
<evidence type="ECO:0000313" key="20">
    <source>
        <dbReference type="EMBL" id="JAQ07634.1"/>
    </source>
</evidence>
<dbReference type="EMBL" id="GDHC01021900">
    <property type="protein sequence ID" value="JAP96728.1"/>
    <property type="molecule type" value="Transcribed_RNA"/>
</dbReference>
<dbReference type="EMBL" id="GBHO01023658">
    <property type="protein sequence ID" value="JAG19946.1"/>
    <property type="molecule type" value="Transcribed_RNA"/>
</dbReference>
<evidence type="ECO:0000313" key="10">
    <source>
        <dbReference type="EMBL" id="JAG09872.1"/>
    </source>
</evidence>
<dbReference type="Pfam" id="PF10271">
    <property type="entry name" value="Tmp39"/>
    <property type="match status" value="1"/>
</dbReference>
<dbReference type="EMBL" id="GBHO01033728">
    <property type="protein sequence ID" value="JAG09876.1"/>
    <property type="molecule type" value="Transcribed_RNA"/>
</dbReference>
<evidence type="ECO:0000256" key="4">
    <source>
        <dbReference type="ARBA" id="ARBA00022989"/>
    </source>
</evidence>
<dbReference type="EMBL" id="GDHC01002045">
    <property type="protein sequence ID" value="JAQ16584.1"/>
    <property type="molecule type" value="Transcribed_RNA"/>
</dbReference>
<feature type="compositionally biased region" description="Polar residues" evidence="6">
    <location>
        <begin position="9"/>
        <end position="18"/>
    </location>
</feature>
<keyword evidence="4 7" id="KW-1133">Transmembrane helix</keyword>
<dbReference type="GO" id="GO:0016020">
    <property type="term" value="C:membrane"/>
    <property type="evidence" value="ECO:0007669"/>
    <property type="project" value="UniProtKB-SubCell"/>
</dbReference>
<gene>
    <name evidence="9" type="primary">TMEM39A_10</name>
    <name evidence="11" type="synonym">TMEM39A_0</name>
    <name evidence="16" type="synonym">TMEM39A_1</name>
    <name evidence="15" type="synonym">TMEM39A_2</name>
    <name evidence="12" type="synonym">TMEM39A_3</name>
    <name evidence="14" type="synonym">TMEM39A_4</name>
    <name evidence="10" type="synonym">TMEM39A_5</name>
    <name evidence="13" type="synonym">TMEM39A_6</name>
    <name evidence="17" type="synonym">TMEM39A_7</name>
    <name evidence="18" type="synonym">TMEM39A_8</name>
    <name evidence="8" type="synonym">TMEM39A_9</name>
    <name evidence="13" type="ORF">CM83_78339</name>
    <name evidence="12" type="ORF">CM83_78340</name>
    <name evidence="14" type="ORF">CM83_78342</name>
    <name evidence="11" type="ORF">CM83_78344</name>
    <name evidence="16" type="ORF">CM83_78346</name>
    <name evidence="15" type="ORF">CM83_78347</name>
    <name evidence="10" type="ORF">CM83_78348</name>
    <name evidence="9" type="ORF">CM83_78350</name>
    <name evidence="8" type="ORF">CM83_78353</name>
    <name evidence="18" type="ORF">CM83_78355</name>
    <name evidence="17" type="ORF">CM83_78357</name>
    <name evidence="20" type="ORF">g.58967</name>
    <name evidence="19" type="ORF">g.58968</name>
    <name evidence="21" type="ORF">g.58969</name>
</gene>
<feature type="transmembrane region" description="Helical" evidence="7">
    <location>
        <begin position="141"/>
        <end position="159"/>
    </location>
</feature>
<evidence type="ECO:0000313" key="15">
    <source>
        <dbReference type="EMBL" id="JAG23144.1"/>
    </source>
</evidence>
<feature type="region of interest" description="Disordered" evidence="6">
    <location>
        <begin position="1"/>
        <end position="38"/>
    </location>
</feature>
<evidence type="ECO:0000313" key="19">
    <source>
        <dbReference type="EMBL" id="JAP96728.1"/>
    </source>
</evidence>
<dbReference type="EMBL" id="GBHO01036992">
    <property type="protein sequence ID" value="JAG06612.1"/>
    <property type="molecule type" value="Transcribed_RNA"/>
</dbReference>
<evidence type="ECO:0000256" key="1">
    <source>
        <dbReference type="ARBA" id="ARBA00004141"/>
    </source>
</evidence>
<keyword evidence="5 7" id="KW-0472">Membrane</keyword>
<protein>
    <submittedName>
        <fullName evidence="9">Transmembrane protein 39A</fullName>
    </submittedName>
</protein>
<reference evidence="9" key="1">
    <citation type="journal article" date="2014" name="PLoS ONE">
        <title>Transcriptome-Based Identification of ABC Transporters in the Western Tarnished Plant Bug Lygus hesperus.</title>
        <authorList>
            <person name="Hull J.J."/>
            <person name="Chaney K."/>
            <person name="Geib S.M."/>
            <person name="Fabrick J.A."/>
            <person name="Brent C.S."/>
            <person name="Walsh D."/>
            <person name="Lavine L.C."/>
        </authorList>
    </citation>
    <scope>NUCLEOTIDE SEQUENCE</scope>
</reference>
<feature type="transmembrane region" description="Helical" evidence="7">
    <location>
        <begin position="395"/>
        <end position="413"/>
    </location>
</feature>
<evidence type="ECO:0000256" key="2">
    <source>
        <dbReference type="ARBA" id="ARBA00010737"/>
    </source>
</evidence>
<evidence type="ECO:0000313" key="12">
    <source>
        <dbReference type="EMBL" id="JAG09878.1"/>
    </source>
</evidence>
<evidence type="ECO:0000313" key="9">
    <source>
        <dbReference type="EMBL" id="JAG09871.1"/>
    </source>
</evidence>
<feature type="transmembrane region" description="Helical" evidence="7">
    <location>
        <begin position="165"/>
        <end position="193"/>
    </location>
</feature>
<comment type="similarity">
    <text evidence="2">Belongs to the TMEM39 family.</text>
</comment>
<reference evidence="9" key="2">
    <citation type="submission" date="2014-07" db="EMBL/GenBank/DDBJ databases">
        <authorList>
            <person name="Hull J."/>
        </authorList>
    </citation>
    <scope>NUCLEOTIDE SEQUENCE</scope>
</reference>
<dbReference type="AlphaFoldDB" id="A0A0A9WR21"/>
<evidence type="ECO:0000313" key="11">
    <source>
        <dbReference type="EMBL" id="JAG09876.1"/>
    </source>
</evidence>
<evidence type="ECO:0000313" key="17">
    <source>
        <dbReference type="EMBL" id="JAG29756.1"/>
    </source>
</evidence>
<sequence>MAGGRRNLNRAQGRQQPYVQHDDNKSKSGGSNDGPGLKTVSPKHMPFPSLPSDSPITFELIMFMFTTTAAFLQFLHLYRSVWWLPQSFTLHAMNFYLIDPYLIGFIVTVLIRRLMFYTFRKFVFAWAPVHVWDPIENATRLSFLVIVLSILTWCAYQITQTHTVINIFYLCYPVLVYFILFGFSIGPFFDVLAGPSDGRKDEKARILGKPTHSCSSSPHTIREEVNFLKRDFNNRMKQVLFSSMLNAYYAGFVPCCFAQSYLFYDVYWATQHLTFIWIGCFTMYIVHCYPIKYCDTLHRATLHLGRWVKLEGRACHLPSHLWNESTLWQQGALVKHCKELYKAEGVSNAAEPGNSSHSRFYSVFYNPSFLMCSLVGLQLSLVLLQLGILIRTTEWYQVLSLSLLLFANYYTLFKLARDYLICWKVYKAEAMIQDKSHGG</sequence>
<dbReference type="EMBL" id="GBHO01013848">
    <property type="protein sequence ID" value="JAG29756.1"/>
    <property type="molecule type" value="Transcribed_RNA"/>
</dbReference>
<proteinExistence type="inferred from homology"/>
<dbReference type="EMBL" id="GBHO01033732">
    <property type="protein sequence ID" value="JAG09872.1"/>
    <property type="molecule type" value="Transcribed_RNA"/>
</dbReference>
<feature type="transmembrane region" description="Helical" evidence="7">
    <location>
        <begin position="369"/>
        <end position="389"/>
    </location>
</feature>
<evidence type="ECO:0000256" key="6">
    <source>
        <dbReference type="SAM" id="MobiDB-lite"/>
    </source>
</evidence>
<dbReference type="PANTHER" id="PTHR12995">
    <property type="entry name" value="FI21814P1"/>
    <property type="match status" value="1"/>
</dbReference>
<reference evidence="19" key="3">
    <citation type="journal article" date="2016" name="Gigascience">
        <title>De novo construction of an expanded transcriptome assembly for the western tarnished plant bug, Lygus hesperus.</title>
        <authorList>
            <person name="Tassone E.E."/>
            <person name="Geib S.M."/>
            <person name="Hall B."/>
            <person name="Fabrick J.A."/>
            <person name="Brent C.S."/>
            <person name="Hull J.J."/>
        </authorList>
    </citation>
    <scope>NUCLEOTIDE SEQUENCE</scope>
</reference>
<feature type="transmembrane region" description="Helical" evidence="7">
    <location>
        <begin position="60"/>
        <end position="78"/>
    </location>
</feature>
<dbReference type="EMBL" id="GBHO01013847">
    <property type="protein sequence ID" value="JAG29757.1"/>
    <property type="molecule type" value="Transcribed_RNA"/>
</dbReference>
<organism evidence="9">
    <name type="scientific">Lygus hesperus</name>
    <name type="common">Western plant bug</name>
    <dbReference type="NCBI Taxonomy" id="30085"/>
    <lineage>
        <taxon>Eukaryota</taxon>
        <taxon>Metazoa</taxon>
        <taxon>Ecdysozoa</taxon>
        <taxon>Arthropoda</taxon>
        <taxon>Hexapoda</taxon>
        <taxon>Insecta</taxon>
        <taxon>Pterygota</taxon>
        <taxon>Neoptera</taxon>
        <taxon>Paraneoptera</taxon>
        <taxon>Hemiptera</taxon>
        <taxon>Heteroptera</taxon>
        <taxon>Panheteroptera</taxon>
        <taxon>Cimicomorpha</taxon>
        <taxon>Miridae</taxon>
        <taxon>Mirini</taxon>
        <taxon>Lygus</taxon>
    </lineage>
</organism>
<dbReference type="EMBL" id="GBHO01020460">
    <property type="protein sequence ID" value="JAG23144.1"/>
    <property type="molecule type" value="Transcribed_RNA"/>
</dbReference>
<evidence type="ECO:0000256" key="5">
    <source>
        <dbReference type="ARBA" id="ARBA00023136"/>
    </source>
</evidence>
<feature type="transmembrane region" description="Helical" evidence="7">
    <location>
        <begin position="90"/>
        <end position="111"/>
    </location>
</feature>
<evidence type="ECO:0000313" key="18">
    <source>
        <dbReference type="EMBL" id="JAG29757.1"/>
    </source>
</evidence>
<evidence type="ECO:0000313" key="8">
    <source>
        <dbReference type="EMBL" id="JAG06612.1"/>
    </source>
</evidence>
<evidence type="ECO:0000313" key="21">
    <source>
        <dbReference type="EMBL" id="JAQ16584.1"/>
    </source>
</evidence>
<dbReference type="EMBL" id="GBHO01033726">
    <property type="protein sequence ID" value="JAG09878.1"/>
    <property type="molecule type" value="Transcribed_RNA"/>
</dbReference>
<feature type="transmembrane region" description="Helical" evidence="7">
    <location>
        <begin position="268"/>
        <end position="289"/>
    </location>
</feature>
<dbReference type="InterPro" id="IPR019397">
    <property type="entry name" value="Uncharacterised_TMEM39"/>
</dbReference>
<dbReference type="EMBL" id="GBHO01020458">
    <property type="protein sequence ID" value="JAG23146.1"/>
    <property type="molecule type" value="Transcribed_RNA"/>
</dbReference>
<name>A0A0A9WR21_LYGHE</name>
<evidence type="ECO:0000313" key="16">
    <source>
        <dbReference type="EMBL" id="JAG23146.1"/>
    </source>
</evidence>
<evidence type="ECO:0000256" key="3">
    <source>
        <dbReference type="ARBA" id="ARBA00022692"/>
    </source>
</evidence>
<dbReference type="PANTHER" id="PTHR12995:SF4">
    <property type="entry name" value="FI21814P1"/>
    <property type="match status" value="1"/>
</dbReference>
<evidence type="ECO:0000313" key="13">
    <source>
        <dbReference type="EMBL" id="JAG09879.1"/>
    </source>
</evidence>
<dbReference type="EMBL" id="GBHO01033725">
    <property type="protein sequence ID" value="JAG09879.1"/>
    <property type="molecule type" value="Transcribed_RNA"/>
</dbReference>
<dbReference type="EMBL" id="GDHC01010995">
    <property type="protein sequence ID" value="JAQ07634.1"/>
    <property type="molecule type" value="Transcribed_RNA"/>
</dbReference>